<dbReference type="SUPFAM" id="SSF56672">
    <property type="entry name" value="DNA/RNA polymerases"/>
    <property type="match status" value="1"/>
</dbReference>
<dbReference type="Proteomes" id="UP001172457">
    <property type="component" value="Chromosome 3"/>
</dbReference>
<keyword evidence="4" id="KW-1185">Reference proteome</keyword>
<dbReference type="InterPro" id="IPR000477">
    <property type="entry name" value="RT_dom"/>
</dbReference>
<dbReference type="PANTHER" id="PTHR33116">
    <property type="entry name" value="REVERSE TRANSCRIPTASE ZINC-BINDING DOMAIN-CONTAINING PROTEIN-RELATED-RELATED"/>
    <property type="match status" value="1"/>
</dbReference>
<evidence type="ECO:0000256" key="1">
    <source>
        <dbReference type="SAM" id="MobiDB-lite"/>
    </source>
</evidence>
<dbReference type="Pfam" id="PF13961">
    <property type="entry name" value="DUF4219"/>
    <property type="match status" value="1"/>
</dbReference>
<name>A0AA38TNE5_9ASTR</name>
<dbReference type="CDD" id="cd01650">
    <property type="entry name" value="RT_nLTR_like"/>
    <property type="match status" value="1"/>
</dbReference>
<dbReference type="EMBL" id="JARYMX010000003">
    <property type="protein sequence ID" value="KAJ9557995.1"/>
    <property type="molecule type" value="Genomic_DNA"/>
</dbReference>
<dbReference type="PROSITE" id="PS50878">
    <property type="entry name" value="RT_POL"/>
    <property type="match status" value="1"/>
</dbReference>
<dbReference type="Pfam" id="PF13966">
    <property type="entry name" value="zf-RVT"/>
    <property type="match status" value="1"/>
</dbReference>
<accession>A0AA38TNE5</accession>
<dbReference type="Pfam" id="PF00078">
    <property type="entry name" value="RVT_1"/>
    <property type="match status" value="1"/>
</dbReference>
<comment type="caution">
    <text evidence="3">The sequence shown here is derived from an EMBL/GenBank/DDBJ whole genome shotgun (WGS) entry which is preliminary data.</text>
</comment>
<feature type="compositionally biased region" description="Basic and acidic residues" evidence="1">
    <location>
        <begin position="928"/>
        <end position="938"/>
    </location>
</feature>
<feature type="compositionally biased region" description="Polar residues" evidence="1">
    <location>
        <begin position="939"/>
        <end position="948"/>
    </location>
</feature>
<evidence type="ECO:0000313" key="4">
    <source>
        <dbReference type="Proteomes" id="UP001172457"/>
    </source>
</evidence>
<dbReference type="PANTHER" id="PTHR33116:SF78">
    <property type="entry name" value="OS12G0587133 PROTEIN"/>
    <property type="match status" value="1"/>
</dbReference>
<organism evidence="3 4">
    <name type="scientific">Centaurea solstitialis</name>
    <name type="common">yellow star-thistle</name>
    <dbReference type="NCBI Taxonomy" id="347529"/>
    <lineage>
        <taxon>Eukaryota</taxon>
        <taxon>Viridiplantae</taxon>
        <taxon>Streptophyta</taxon>
        <taxon>Embryophyta</taxon>
        <taxon>Tracheophyta</taxon>
        <taxon>Spermatophyta</taxon>
        <taxon>Magnoliopsida</taxon>
        <taxon>eudicotyledons</taxon>
        <taxon>Gunneridae</taxon>
        <taxon>Pentapetalae</taxon>
        <taxon>asterids</taxon>
        <taxon>campanulids</taxon>
        <taxon>Asterales</taxon>
        <taxon>Asteraceae</taxon>
        <taxon>Carduoideae</taxon>
        <taxon>Cardueae</taxon>
        <taxon>Centaureinae</taxon>
        <taxon>Centaurea</taxon>
    </lineage>
</organism>
<dbReference type="AlphaFoldDB" id="A0AA38TNE5"/>
<proteinExistence type="predicted"/>
<sequence length="1050" mass="119269">MIIFFNYFIPLTKDSDIEAAKKVALMLEEEAGKSAKAKVKWAIDGDENSKLFHAVIKLRERKNAVRGIQTSVGWEEDPLKVKDHFFNFFKNKFDSCLEGGPVLGVSNFKKISAEEAIELERPFEEGEIWAAIKDCGSYKSPGPDGFTFGFLKKFWDLIKSDLMKATTWFWEKEELGSGCNSAFLPLIPKVVSPIHLGDFRPISLIGVFYKILAKLLAERIKKVIGKLISNPQSAFIKGRSILDGILIANEVVDYVRKKKRKSFIFKVDFEKAYDSVEWSFLLDCLRKMGFGEKWVNWIEACLKSSTLSVLVNGSPTKEFPMKRGLRQGDPLAPFLFLIVAECLNILMRNAGEKGLIEGIQIGREGCSISHLQYADDVIMFGSWSVANFKNVLKVLECFYKLSGLKINVAKSKLFGVGVPEELVTRWARSAGCGFGKLPFLYLGLSVGASMKRLDHWKPVMDKIKKRLDTWKSRFVSSGGRLTLVKSVLGSLPLYYFSLFRAPRGVLNECTIWSTIIRSGSVLDSKGINFSKAFVKNVGNGRDTSFWKERWFGQESLQETFPRLYRLEKEEDAKVSDRRPRGRELGKLEDFLARSQHVKLSENKTDKMEWTLDTSKEYSAKKMRVILENQEAVSALPTVWSKLVPKKVCTFIWRARLDRLPCRVNLDKRGLELDSLLCPRCGEVVETSEHALLGCSEVADLWNRIGNWWDKPTGGCNTIVDFVQSSSSNVKCEDRDAIWSAIKWCDQFYRGIRVTAHNLPVRCSSENLVFKKENKSIAETFFEWQRKAFEWVIWRSKGSQADWMAWLSARIAPRNRLQQGAVLVIIFGRMDSYWSNRRSLRLRIKGGRCGKIPLFQAGSYLSRKPFAVFWFGLVLSFGSFCPWFHQGLCLFSSLLYCGFDVVLWVEPKVIINQGSHHLPRGTPETAAGDSREEHQKEDNTGQGDSSKILGSTTHFSCPILNSTNYTTWAIRMQVILEANGLWDMIEPQPTTQADAKKDKTAIAYLYQALPEEQLLLISKYKTAKAVWDALNKTRGCRLCPTSKTTNTQDGI</sequence>
<dbReference type="InterPro" id="IPR043502">
    <property type="entry name" value="DNA/RNA_pol_sf"/>
</dbReference>
<dbReference type="InterPro" id="IPR025314">
    <property type="entry name" value="DUF4219"/>
</dbReference>
<feature type="domain" description="Reverse transcriptase" evidence="2">
    <location>
        <begin position="168"/>
        <end position="446"/>
    </location>
</feature>
<feature type="region of interest" description="Disordered" evidence="1">
    <location>
        <begin position="915"/>
        <end position="948"/>
    </location>
</feature>
<dbReference type="InterPro" id="IPR026960">
    <property type="entry name" value="RVT-Znf"/>
</dbReference>
<gene>
    <name evidence="3" type="ORF">OSB04_012609</name>
</gene>
<evidence type="ECO:0000259" key="2">
    <source>
        <dbReference type="PROSITE" id="PS50878"/>
    </source>
</evidence>
<protein>
    <recommendedName>
        <fullName evidence="2">Reverse transcriptase domain-containing protein</fullName>
    </recommendedName>
</protein>
<reference evidence="3" key="1">
    <citation type="submission" date="2023-03" db="EMBL/GenBank/DDBJ databases">
        <title>Chromosome-scale reference genome and RAD-based genetic map of yellow starthistle (Centaurea solstitialis) reveal putative structural variation and QTLs associated with invader traits.</title>
        <authorList>
            <person name="Reatini B."/>
            <person name="Cang F.A."/>
            <person name="Jiang Q."/>
            <person name="Mckibben M.T.W."/>
            <person name="Barker M.S."/>
            <person name="Rieseberg L.H."/>
            <person name="Dlugosch K.M."/>
        </authorList>
    </citation>
    <scope>NUCLEOTIDE SEQUENCE</scope>
    <source>
        <strain evidence="3">CAN-66</strain>
        <tissue evidence="3">Leaf</tissue>
    </source>
</reference>
<evidence type="ECO:0000313" key="3">
    <source>
        <dbReference type="EMBL" id="KAJ9557995.1"/>
    </source>
</evidence>